<dbReference type="SMART" id="SM00283">
    <property type="entry name" value="MA"/>
    <property type="match status" value="1"/>
</dbReference>
<gene>
    <name evidence="11" type="ORF">GCM10008174_16800</name>
</gene>
<evidence type="ECO:0000313" key="11">
    <source>
        <dbReference type="EMBL" id="GLK79939.1"/>
    </source>
</evidence>
<evidence type="ECO:0000259" key="10">
    <source>
        <dbReference type="PROSITE" id="PS50885"/>
    </source>
</evidence>
<keyword evidence="12" id="KW-1185">Reference proteome</keyword>
<dbReference type="PROSITE" id="PS50885">
    <property type="entry name" value="HAMP"/>
    <property type="match status" value="1"/>
</dbReference>
<keyword evidence="2" id="KW-0997">Cell inner membrane</keyword>
<evidence type="ECO:0000256" key="5">
    <source>
        <dbReference type="PROSITE-ProRule" id="PRU00284"/>
    </source>
</evidence>
<dbReference type="InterPro" id="IPR004089">
    <property type="entry name" value="MCPsignal_dom"/>
</dbReference>
<evidence type="ECO:0000256" key="6">
    <source>
        <dbReference type="SAM" id="Coils"/>
    </source>
</evidence>
<protein>
    <recommendedName>
        <fullName evidence="13">Methyl-accepting chemotaxis protein</fullName>
    </recommendedName>
</protein>
<dbReference type="InterPro" id="IPR000727">
    <property type="entry name" value="T_SNARE_dom"/>
</dbReference>
<accession>A0A9W6JQG0</accession>
<dbReference type="GO" id="GO:0004888">
    <property type="term" value="F:transmembrane signaling receptor activity"/>
    <property type="evidence" value="ECO:0007669"/>
    <property type="project" value="InterPro"/>
</dbReference>
<evidence type="ECO:0000313" key="12">
    <source>
        <dbReference type="Proteomes" id="UP001143309"/>
    </source>
</evidence>
<dbReference type="PANTHER" id="PTHR32089">
    <property type="entry name" value="METHYL-ACCEPTING CHEMOTAXIS PROTEIN MCPB"/>
    <property type="match status" value="1"/>
</dbReference>
<feature type="transmembrane region" description="Helical" evidence="7">
    <location>
        <begin position="18"/>
        <end position="37"/>
    </location>
</feature>
<dbReference type="Proteomes" id="UP001143309">
    <property type="component" value="Unassembled WGS sequence"/>
</dbReference>
<dbReference type="AlphaFoldDB" id="A0A9W6JQG0"/>
<keyword evidence="7" id="KW-0812">Transmembrane</keyword>
<evidence type="ECO:0000256" key="1">
    <source>
        <dbReference type="ARBA" id="ARBA00004429"/>
    </source>
</evidence>
<evidence type="ECO:0008006" key="13">
    <source>
        <dbReference type="Google" id="ProtNLM"/>
    </source>
</evidence>
<dbReference type="GO" id="GO:0005886">
    <property type="term" value="C:plasma membrane"/>
    <property type="evidence" value="ECO:0007669"/>
    <property type="project" value="UniProtKB-SubCell"/>
</dbReference>
<keyword evidence="3 5" id="KW-0807">Transducer</keyword>
<organism evidence="11 12">
    <name type="scientific">Methylopila turkensis</name>
    <dbReference type="NCBI Taxonomy" id="1437816"/>
    <lineage>
        <taxon>Bacteria</taxon>
        <taxon>Pseudomonadati</taxon>
        <taxon>Pseudomonadota</taxon>
        <taxon>Alphaproteobacteria</taxon>
        <taxon>Hyphomicrobiales</taxon>
        <taxon>Methylopilaceae</taxon>
        <taxon>Methylopila</taxon>
    </lineage>
</organism>
<comment type="caution">
    <text evidence="11">The sequence shown here is derived from an EMBL/GenBank/DDBJ whole genome shotgun (WGS) entry which is preliminary data.</text>
</comment>
<dbReference type="PANTHER" id="PTHR32089:SF112">
    <property type="entry name" value="LYSOZYME-LIKE PROTEIN-RELATED"/>
    <property type="match status" value="1"/>
</dbReference>
<keyword evidence="6" id="KW-0175">Coiled coil</keyword>
<dbReference type="PROSITE" id="PS50192">
    <property type="entry name" value="T_SNARE"/>
    <property type="match status" value="1"/>
</dbReference>
<dbReference type="SUPFAM" id="SSF58104">
    <property type="entry name" value="Methyl-accepting chemotaxis protein (MCP) signaling domain"/>
    <property type="match status" value="1"/>
</dbReference>
<dbReference type="GO" id="GO:0007165">
    <property type="term" value="P:signal transduction"/>
    <property type="evidence" value="ECO:0007669"/>
    <property type="project" value="UniProtKB-KW"/>
</dbReference>
<dbReference type="Gene3D" id="1.10.287.950">
    <property type="entry name" value="Methyl-accepting chemotaxis protein"/>
    <property type="match status" value="1"/>
</dbReference>
<dbReference type="EMBL" id="BSFL01000002">
    <property type="protein sequence ID" value="GLK79939.1"/>
    <property type="molecule type" value="Genomic_DNA"/>
</dbReference>
<evidence type="ECO:0000259" key="9">
    <source>
        <dbReference type="PROSITE" id="PS50192"/>
    </source>
</evidence>
<keyword evidence="7" id="KW-1133">Transmembrane helix</keyword>
<evidence type="ECO:0000259" key="8">
    <source>
        <dbReference type="PROSITE" id="PS50111"/>
    </source>
</evidence>
<keyword evidence="7" id="KW-0472">Membrane</keyword>
<dbReference type="SMART" id="SM00304">
    <property type="entry name" value="HAMP"/>
    <property type="match status" value="1"/>
</dbReference>
<reference evidence="11" key="1">
    <citation type="journal article" date="2014" name="Int. J. Syst. Evol. Microbiol.">
        <title>Complete genome sequence of Corynebacterium casei LMG S-19264T (=DSM 44701T), isolated from a smear-ripened cheese.</title>
        <authorList>
            <consortium name="US DOE Joint Genome Institute (JGI-PGF)"/>
            <person name="Walter F."/>
            <person name="Albersmeier A."/>
            <person name="Kalinowski J."/>
            <person name="Ruckert C."/>
        </authorList>
    </citation>
    <scope>NUCLEOTIDE SEQUENCE</scope>
    <source>
        <strain evidence="11">VKM B-2748</strain>
    </source>
</reference>
<feature type="domain" description="T-SNARE coiled-coil homology" evidence="9">
    <location>
        <begin position="463"/>
        <end position="525"/>
    </location>
</feature>
<name>A0A9W6JQG0_9HYPH</name>
<dbReference type="PRINTS" id="PR00260">
    <property type="entry name" value="CHEMTRNSDUCR"/>
</dbReference>
<reference evidence="11" key="2">
    <citation type="submission" date="2023-01" db="EMBL/GenBank/DDBJ databases">
        <authorList>
            <person name="Sun Q."/>
            <person name="Evtushenko L."/>
        </authorList>
    </citation>
    <scope>NUCLEOTIDE SEQUENCE</scope>
    <source>
        <strain evidence="11">VKM B-2748</strain>
    </source>
</reference>
<keyword evidence="2" id="KW-1003">Cell membrane</keyword>
<dbReference type="InterPro" id="IPR003660">
    <property type="entry name" value="HAMP_dom"/>
</dbReference>
<comment type="subcellular location">
    <subcellularLocation>
        <location evidence="1">Cell inner membrane</location>
        <topology evidence="1">Multi-pass membrane protein</topology>
    </subcellularLocation>
</comment>
<evidence type="ECO:0000256" key="2">
    <source>
        <dbReference type="ARBA" id="ARBA00022519"/>
    </source>
</evidence>
<evidence type="ECO:0000256" key="7">
    <source>
        <dbReference type="SAM" id="Phobius"/>
    </source>
</evidence>
<sequence>MGGTRGRGQTVVRIRSKIFMLVGGLGVVALLTAAIGLSSLRAMEDSLNGVKNAAEQALNSERLNRLVTRVVMESRGVYGADSTADAKKFSEGILAGLADIDALLASWAPTVPEADRGLFDAVTASAAGFKTFRTETARLGVEVSPQAANEQGNNEANRANRRAFQASVDAMTERSQKAVAEVHERSDALYSERLTLILLVAFGGTGLALAIAGVMANRQIAAPLQQVAAALGKLAAGDFNLPPARASKDEVGDISRSMEVFAREMRDAERMRSEQAENERTRVERRRAEMNGLAGRFQGSVGELVQQLAAAAQELEVTSRSLAANADQTNAQSGAVLAVANETAANVNAVAAAAEEFAACAGEIGSQVARTTEAASAAVANVDSAHACVRQLVDGSNKIGQFVQLIREIAEQTNLLALNATIEAARAGEAGRGFAIVAAEVKQLAGQTGKATEEITAQINAIQAATRETVLAIEGIGVTIGEVHQIATSVSAAVEEQQAATNEIARNVSEAARGTQRVSHDMDEVRIAADQAGAGAGQLRIAAGELAQQSSQLGKEVDDFLHEVRAA</sequence>
<comment type="similarity">
    <text evidence="4">Belongs to the methyl-accepting chemotaxis (MCP) protein family.</text>
</comment>
<dbReference type="Gene3D" id="6.10.340.10">
    <property type="match status" value="1"/>
</dbReference>
<evidence type="ECO:0000256" key="4">
    <source>
        <dbReference type="ARBA" id="ARBA00029447"/>
    </source>
</evidence>
<dbReference type="RefSeq" id="WP_271200421.1">
    <property type="nucleotide sequence ID" value="NZ_BSFL01000002.1"/>
</dbReference>
<dbReference type="Pfam" id="PF00672">
    <property type="entry name" value="HAMP"/>
    <property type="match status" value="1"/>
</dbReference>
<feature type="domain" description="Methyl-accepting transducer" evidence="8">
    <location>
        <begin position="311"/>
        <end position="533"/>
    </location>
</feature>
<feature type="domain" description="HAMP" evidence="10">
    <location>
        <begin position="218"/>
        <end position="270"/>
    </location>
</feature>
<feature type="coiled-coil region" evidence="6">
    <location>
        <begin position="266"/>
        <end position="293"/>
    </location>
</feature>
<dbReference type="PROSITE" id="PS50111">
    <property type="entry name" value="CHEMOTAXIS_TRANSDUC_2"/>
    <property type="match status" value="1"/>
</dbReference>
<evidence type="ECO:0000256" key="3">
    <source>
        <dbReference type="ARBA" id="ARBA00023224"/>
    </source>
</evidence>
<feature type="transmembrane region" description="Helical" evidence="7">
    <location>
        <begin position="194"/>
        <end position="216"/>
    </location>
</feature>
<dbReference type="Pfam" id="PF00015">
    <property type="entry name" value="MCPsignal"/>
    <property type="match status" value="1"/>
</dbReference>
<proteinExistence type="inferred from homology"/>
<dbReference type="GO" id="GO:0006935">
    <property type="term" value="P:chemotaxis"/>
    <property type="evidence" value="ECO:0007669"/>
    <property type="project" value="InterPro"/>
</dbReference>
<dbReference type="InterPro" id="IPR004090">
    <property type="entry name" value="Chemotax_Me-accpt_rcpt"/>
</dbReference>